<proteinExistence type="predicted"/>
<dbReference type="EMBL" id="AMCI01003636">
    <property type="protein sequence ID" value="EJW99841.1"/>
    <property type="molecule type" value="Genomic_DNA"/>
</dbReference>
<protein>
    <submittedName>
        <fullName evidence="1">Uncharacterized protein</fullName>
    </submittedName>
</protein>
<dbReference type="AlphaFoldDB" id="J9FXY3"/>
<gene>
    <name evidence="1" type="ORF">EVA_12054</name>
</gene>
<sequence>MIVVFGSCISLVQVSAAARIIGTVEDERVGKIAVVPCNKCA</sequence>
<name>J9FXY3_9ZZZZ</name>
<accession>J9FXY3</accession>
<organism evidence="1">
    <name type="scientific">gut metagenome</name>
    <dbReference type="NCBI Taxonomy" id="749906"/>
    <lineage>
        <taxon>unclassified sequences</taxon>
        <taxon>metagenomes</taxon>
        <taxon>organismal metagenomes</taxon>
    </lineage>
</organism>
<reference evidence="1" key="1">
    <citation type="journal article" date="2012" name="PLoS ONE">
        <title>Gene sets for utilization of primary and secondary nutrition supplies in the distal gut of endangered iberian lynx.</title>
        <authorList>
            <person name="Alcaide M."/>
            <person name="Messina E."/>
            <person name="Richter M."/>
            <person name="Bargiela R."/>
            <person name="Peplies J."/>
            <person name="Huws S.A."/>
            <person name="Newbold C.J."/>
            <person name="Golyshin P.N."/>
            <person name="Simon M.A."/>
            <person name="Lopez G."/>
            <person name="Yakimov M.M."/>
            <person name="Ferrer M."/>
        </authorList>
    </citation>
    <scope>NUCLEOTIDE SEQUENCE</scope>
</reference>
<comment type="caution">
    <text evidence="1">The sequence shown here is derived from an EMBL/GenBank/DDBJ whole genome shotgun (WGS) entry which is preliminary data.</text>
</comment>
<evidence type="ECO:0000313" key="1">
    <source>
        <dbReference type="EMBL" id="EJW99841.1"/>
    </source>
</evidence>